<keyword evidence="16" id="KW-0675">Receptor</keyword>
<evidence type="ECO:0000256" key="5">
    <source>
        <dbReference type="ARBA" id="ARBA00022553"/>
    </source>
</evidence>
<evidence type="ECO:0000259" key="18">
    <source>
        <dbReference type="PROSITE" id="PS50113"/>
    </source>
</evidence>
<dbReference type="PROSITE" id="PS50112">
    <property type="entry name" value="PAS"/>
    <property type="match status" value="2"/>
</dbReference>
<dbReference type="InterPro" id="IPR013655">
    <property type="entry name" value="PAS_fold_3"/>
</dbReference>
<dbReference type="NCBIfam" id="TIGR00229">
    <property type="entry name" value="sensory_box"/>
    <property type="match status" value="2"/>
</dbReference>
<dbReference type="InterPro" id="IPR035965">
    <property type="entry name" value="PAS-like_dom_sf"/>
</dbReference>
<organism evidence="19 20">
    <name type="scientific">Alsobacter soli</name>
    <dbReference type="NCBI Taxonomy" id="2109933"/>
    <lineage>
        <taxon>Bacteria</taxon>
        <taxon>Pseudomonadati</taxon>
        <taxon>Pseudomonadota</taxon>
        <taxon>Alphaproteobacteria</taxon>
        <taxon>Hyphomicrobiales</taxon>
        <taxon>Alsobacteraceae</taxon>
        <taxon>Alsobacter</taxon>
    </lineage>
</organism>
<comment type="caution">
    <text evidence="19">The sequence shown here is derived from an EMBL/GenBank/DDBJ whole genome shotgun (WGS) entry which is preliminary data.</text>
</comment>
<proteinExistence type="predicted"/>
<dbReference type="PANTHER" id="PTHR41523:SF7">
    <property type="entry name" value="HISTIDINE KINASE"/>
    <property type="match status" value="1"/>
</dbReference>
<keyword evidence="7" id="KW-0285">Flavoprotein</keyword>
<evidence type="ECO:0000256" key="7">
    <source>
        <dbReference type="ARBA" id="ARBA00022630"/>
    </source>
</evidence>
<dbReference type="Proteomes" id="UP000239772">
    <property type="component" value="Unassembled WGS sequence"/>
</dbReference>
<dbReference type="SMART" id="SM00091">
    <property type="entry name" value="PAS"/>
    <property type="match status" value="2"/>
</dbReference>
<dbReference type="InterPro" id="IPR036890">
    <property type="entry name" value="HATPase_C_sf"/>
</dbReference>
<dbReference type="PROSITE" id="PS50113">
    <property type="entry name" value="PAC"/>
    <property type="match status" value="2"/>
</dbReference>
<name>A0A2T1HXM7_9HYPH</name>
<dbReference type="SMART" id="SM00911">
    <property type="entry name" value="HWE_HK"/>
    <property type="match status" value="1"/>
</dbReference>
<dbReference type="EMBL" id="PVZS01000003">
    <property type="protein sequence ID" value="PSC06446.1"/>
    <property type="molecule type" value="Genomic_DNA"/>
</dbReference>
<dbReference type="PANTHER" id="PTHR41523">
    <property type="entry name" value="TWO-COMPONENT SYSTEM SENSOR PROTEIN"/>
    <property type="match status" value="1"/>
</dbReference>
<dbReference type="GO" id="GO:0009881">
    <property type="term" value="F:photoreceptor activity"/>
    <property type="evidence" value="ECO:0007669"/>
    <property type="project" value="UniProtKB-KW"/>
</dbReference>
<dbReference type="AlphaFoldDB" id="A0A2T1HXM7"/>
<keyword evidence="15" id="KW-0843">Virulence</keyword>
<evidence type="ECO:0000259" key="17">
    <source>
        <dbReference type="PROSITE" id="PS50112"/>
    </source>
</evidence>
<evidence type="ECO:0000256" key="13">
    <source>
        <dbReference type="ARBA" id="ARBA00022840"/>
    </source>
</evidence>
<gene>
    <name evidence="19" type="ORF">SLNSH_03985</name>
</gene>
<feature type="domain" description="PAC" evidence="18">
    <location>
        <begin position="216"/>
        <end position="268"/>
    </location>
</feature>
<dbReference type="InterPro" id="IPR001610">
    <property type="entry name" value="PAC"/>
</dbReference>
<dbReference type="OrthoDB" id="341208at2"/>
<feature type="domain" description="PAS" evidence="17">
    <location>
        <begin position="141"/>
        <end position="185"/>
    </location>
</feature>
<feature type="domain" description="PAC" evidence="18">
    <location>
        <begin position="88"/>
        <end position="140"/>
    </location>
</feature>
<protein>
    <recommendedName>
        <fullName evidence="3">Blue-light-activated histidine kinase</fullName>
        <ecNumber evidence="2">2.7.13.3</ecNumber>
    </recommendedName>
</protein>
<keyword evidence="8" id="KW-0288">FMN</keyword>
<evidence type="ECO:0000256" key="6">
    <source>
        <dbReference type="ARBA" id="ARBA00022606"/>
    </source>
</evidence>
<dbReference type="SUPFAM" id="SSF55785">
    <property type="entry name" value="PYP-like sensor domain (PAS domain)"/>
    <property type="match status" value="2"/>
</dbReference>
<evidence type="ECO:0000256" key="12">
    <source>
        <dbReference type="ARBA" id="ARBA00022777"/>
    </source>
</evidence>
<dbReference type="GO" id="GO:0004673">
    <property type="term" value="F:protein histidine kinase activity"/>
    <property type="evidence" value="ECO:0007669"/>
    <property type="project" value="UniProtKB-EC"/>
</dbReference>
<evidence type="ECO:0000313" key="19">
    <source>
        <dbReference type="EMBL" id="PSC06446.1"/>
    </source>
</evidence>
<keyword evidence="20" id="KW-1185">Reference proteome</keyword>
<dbReference type="Pfam" id="PF13426">
    <property type="entry name" value="PAS_9"/>
    <property type="match status" value="1"/>
</dbReference>
<evidence type="ECO:0000313" key="20">
    <source>
        <dbReference type="Proteomes" id="UP000239772"/>
    </source>
</evidence>
<keyword evidence="4" id="KW-0600">Photoreceptor protein</keyword>
<evidence type="ECO:0000256" key="8">
    <source>
        <dbReference type="ARBA" id="ARBA00022643"/>
    </source>
</evidence>
<keyword evidence="9" id="KW-0808">Transferase</keyword>
<sequence>MDGDLLRRLAASEERLRLALEATGVGIWDNDIERDEHTWSPEFRAILGVPSNVPAHRDLFADLIHPDDHGWVMERYRSSYAPGGPDHYGAEFRIFRSDGAVRWVVARGRILRGDGGVAVRGVGTLHDVTERKLAELALRASEGRLRATHENAAVGIAELGADGRIKSVNEALCRITGYSRAEMLDAPIFTFVSGSEFASQDEELFSQQRAGVIPSYQLEKKIRTKGGEERWTHVSSTSVRSPDGAFIYAVRVVQDITELKRFSAQREMLLAELNHRVKNSLAVVLGMITQTSRNAASFADFRAAIEGRIMALKHSYDLLSDSSWDGADLATLLRTELEAFGFADPVHWRVTGGPVHLGPRQVVPVALILHELATNAVKHGALAAPHGEVAVDWRVEGEPEPSLILRWRESVSSDSAPAPETSGRRGFGSTLIALCIERELHGGYSVVYTPGLDAQFTFPLAARELPDAG</sequence>
<dbReference type="Gene3D" id="3.30.565.10">
    <property type="entry name" value="Histidine kinase-like ATPase, C-terminal domain"/>
    <property type="match status" value="1"/>
</dbReference>
<evidence type="ECO:0000256" key="9">
    <source>
        <dbReference type="ARBA" id="ARBA00022679"/>
    </source>
</evidence>
<dbReference type="Pfam" id="PF07536">
    <property type="entry name" value="HWE_HK"/>
    <property type="match status" value="1"/>
</dbReference>
<dbReference type="Pfam" id="PF08447">
    <property type="entry name" value="PAS_3"/>
    <property type="match status" value="1"/>
</dbReference>
<evidence type="ECO:0000256" key="10">
    <source>
        <dbReference type="ARBA" id="ARBA00022737"/>
    </source>
</evidence>
<evidence type="ECO:0000256" key="15">
    <source>
        <dbReference type="ARBA" id="ARBA00023026"/>
    </source>
</evidence>
<comment type="catalytic activity">
    <reaction evidence="1">
        <text>ATP + protein L-histidine = ADP + protein N-phospho-L-histidine.</text>
        <dbReference type="EC" id="2.7.13.3"/>
    </reaction>
</comment>
<evidence type="ECO:0000256" key="16">
    <source>
        <dbReference type="ARBA" id="ARBA00023170"/>
    </source>
</evidence>
<dbReference type="SMART" id="SM00086">
    <property type="entry name" value="PAC"/>
    <property type="match status" value="2"/>
</dbReference>
<dbReference type="InterPro" id="IPR011102">
    <property type="entry name" value="Sig_transdc_His_kinase_HWE"/>
</dbReference>
<accession>A0A2T1HXM7</accession>
<evidence type="ECO:0000256" key="14">
    <source>
        <dbReference type="ARBA" id="ARBA00022991"/>
    </source>
</evidence>
<dbReference type="EC" id="2.7.13.3" evidence="2"/>
<dbReference type="InterPro" id="IPR000014">
    <property type="entry name" value="PAS"/>
</dbReference>
<evidence type="ECO:0000256" key="11">
    <source>
        <dbReference type="ARBA" id="ARBA00022741"/>
    </source>
</evidence>
<dbReference type="GO" id="GO:0005524">
    <property type="term" value="F:ATP binding"/>
    <property type="evidence" value="ECO:0007669"/>
    <property type="project" value="UniProtKB-KW"/>
</dbReference>
<keyword evidence="5" id="KW-0597">Phosphoprotein</keyword>
<keyword evidence="11" id="KW-0547">Nucleotide-binding</keyword>
<dbReference type="RefSeq" id="WP_106335360.1">
    <property type="nucleotide sequence ID" value="NZ_PVZS01000003.1"/>
</dbReference>
<keyword evidence="12" id="KW-0418">Kinase</keyword>
<feature type="domain" description="PAS" evidence="17">
    <location>
        <begin position="12"/>
        <end position="83"/>
    </location>
</feature>
<reference evidence="20" key="1">
    <citation type="submission" date="2018-03" db="EMBL/GenBank/DDBJ databases">
        <authorList>
            <person name="Sun L."/>
            <person name="Liu H."/>
            <person name="Chen W."/>
            <person name="Huang K."/>
            <person name="Liu W."/>
            <person name="Gao X."/>
        </authorList>
    </citation>
    <scope>NUCLEOTIDE SEQUENCE [LARGE SCALE GENOMIC DNA]</scope>
    <source>
        <strain evidence="20">SH9</strain>
    </source>
</reference>
<dbReference type="CDD" id="cd00130">
    <property type="entry name" value="PAS"/>
    <property type="match status" value="2"/>
</dbReference>
<keyword evidence="6" id="KW-0716">Sensory transduction</keyword>
<evidence type="ECO:0000256" key="1">
    <source>
        <dbReference type="ARBA" id="ARBA00000085"/>
    </source>
</evidence>
<dbReference type="Gene3D" id="3.30.450.20">
    <property type="entry name" value="PAS domain"/>
    <property type="match status" value="2"/>
</dbReference>
<evidence type="ECO:0000256" key="2">
    <source>
        <dbReference type="ARBA" id="ARBA00012438"/>
    </source>
</evidence>
<dbReference type="Gene3D" id="2.10.70.100">
    <property type="match status" value="1"/>
</dbReference>
<keyword evidence="10" id="KW-0677">Repeat</keyword>
<dbReference type="InterPro" id="IPR000700">
    <property type="entry name" value="PAS-assoc_C"/>
</dbReference>
<evidence type="ECO:0000256" key="3">
    <source>
        <dbReference type="ARBA" id="ARBA00021740"/>
    </source>
</evidence>
<keyword evidence="13" id="KW-0067">ATP-binding</keyword>
<evidence type="ECO:0000256" key="4">
    <source>
        <dbReference type="ARBA" id="ARBA00022543"/>
    </source>
</evidence>
<keyword evidence="14" id="KW-0157">Chromophore</keyword>